<dbReference type="InterPro" id="IPR051846">
    <property type="entry name" value="SH2_domain_adapters"/>
</dbReference>
<accession>A0A183AM51</accession>
<feature type="compositionally biased region" description="Polar residues" evidence="3">
    <location>
        <begin position="75"/>
        <end position="95"/>
    </location>
</feature>
<evidence type="ECO:0000313" key="5">
    <source>
        <dbReference type="EMBL" id="VDP82624.1"/>
    </source>
</evidence>
<dbReference type="SMART" id="SM00252">
    <property type="entry name" value="SH2"/>
    <property type="match status" value="1"/>
</dbReference>
<keyword evidence="6" id="KW-1185">Reference proteome</keyword>
<dbReference type="PROSITE" id="PS50001">
    <property type="entry name" value="SH2"/>
    <property type="match status" value="1"/>
</dbReference>
<dbReference type="PRINTS" id="PR00401">
    <property type="entry name" value="SH2DOMAIN"/>
</dbReference>
<evidence type="ECO:0000313" key="7">
    <source>
        <dbReference type="WBParaSite" id="ECPE_0000805801-mRNA-1"/>
    </source>
</evidence>
<dbReference type="PRINTS" id="PR00678">
    <property type="entry name" value="PI3KINASEP85"/>
</dbReference>
<dbReference type="Proteomes" id="UP000272942">
    <property type="component" value="Unassembled WGS sequence"/>
</dbReference>
<evidence type="ECO:0000256" key="1">
    <source>
        <dbReference type="ARBA" id="ARBA00022999"/>
    </source>
</evidence>
<dbReference type="OrthoDB" id="5914531at2759"/>
<feature type="compositionally biased region" description="Polar residues" evidence="3">
    <location>
        <begin position="104"/>
        <end position="123"/>
    </location>
</feature>
<dbReference type="PANTHER" id="PTHR15127">
    <property type="entry name" value="HEAVYWEIGHT, ISOFORM A"/>
    <property type="match status" value="1"/>
</dbReference>
<dbReference type="AlphaFoldDB" id="A0A183AM51"/>
<dbReference type="PANTHER" id="PTHR15127:SF32">
    <property type="entry name" value="HEAVYWEIGHT, ISOFORM A"/>
    <property type="match status" value="1"/>
</dbReference>
<dbReference type="InterPro" id="IPR036860">
    <property type="entry name" value="SH2_dom_sf"/>
</dbReference>
<feature type="compositionally biased region" description="Polar residues" evidence="3">
    <location>
        <begin position="30"/>
        <end position="47"/>
    </location>
</feature>
<reference evidence="5 6" key="2">
    <citation type="submission" date="2018-11" db="EMBL/GenBank/DDBJ databases">
        <authorList>
            <consortium name="Pathogen Informatics"/>
        </authorList>
    </citation>
    <scope>NUCLEOTIDE SEQUENCE [LARGE SCALE GENOMIC DNA]</scope>
    <source>
        <strain evidence="5 6">Egypt</strain>
    </source>
</reference>
<feature type="domain" description="SH2" evidence="4">
    <location>
        <begin position="236"/>
        <end position="330"/>
    </location>
</feature>
<dbReference type="Gene3D" id="3.30.505.10">
    <property type="entry name" value="SH2 domain"/>
    <property type="match status" value="1"/>
</dbReference>
<feature type="region of interest" description="Disordered" evidence="3">
    <location>
        <begin position="73"/>
        <end position="130"/>
    </location>
</feature>
<dbReference type="GO" id="GO:0001784">
    <property type="term" value="F:phosphotyrosine residue binding"/>
    <property type="evidence" value="ECO:0007669"/>
    <property type="project" value="TreeGrafter"/>
</dbReference>
<feature type="region of interest" description="Disordered" evidence="3">
    <location>
        <begin position="30"/>
        <end position="51"/>
    </location>
</feature>
<protein>
    <submittedName>
        <fullName evidence="7">SH2 domain-containing protein</fullName>
    </submittedName>
</protein>
<dbReference type="InterPro" id="IPR000980">
    <property type="entry name" value="SH2"/>
</dbReference>
<evidence type="ECO:0000256" key="3">
    <source>
        <dbReference type="SAM" id="MobiDB-lite"/>
    </source>
</evidence>
<evidence type="ECO:0000259" key="4">
    <source>
        <dbReference type="PROSITE" id="PS50001"/>
    </source>
</evidence>
<sequence>MGVKLNLSLAMNGASETGDMTNSLPGSIVNRKTSNPNASVSPYYRSSTTGGGTVQTQANNVNCKTPALVPPQVPAHQNQSHINGTLRSGTDSGPSGTRLKRGEQTASPGTIVSGLPTNELDNGSTDDDSWEARHGRVVSELTSARFVDPSSLTLNEPTSTGSVRTVGQPLSVLTGADSQQRVGHHHHHTDTFFTASPSAPLSSVSQVTPTGASVSPSIHSLIPSSLEMLPLEEQPWFHRSLTRLEAEELLRNQPEGSFLVRNSETCPNDYSLTIKHKTFLHMKISRNAAGQYILGEYSQPYAAVPQMIYHYARTLVPVRGAESVTLTHPVCTRLP</sequence>
<gene>
    <name evidence="5" type="ORF">ECPE_LOCUS8036</name>
</gene>
<proteinExistence type="predicted"/>
<dbReference type="EMBL" id="UZAN01045438">
    <property type="protein sequence ID" value="VDP82624.1"/>
    <property type="molecule type" value="Genomic_DNA"/>
</dbReference>
<reference evidence="7" key="1">
    <citation type="submission" date="2016-06" db="UniProtKB">
        <authorList>
            <consortium name="WormBaseParasite"/>
        </authorList>
    </citation>
    <scope>IDENTIFICATION</scope>
</reference>
<name>A0A183AM51_9TREM</name>
<keyword evidence="1 2" id="KW-0727">SH2 domain</keyword>
<evidence type="ECO:0000256" key="2">
    <source>
        <dbReference type="PROSITE-ProRule" id="PRU00191"/>
    </source>
</evidence>
<dbReference type="Pfam" id="PF00017">
    <property type="entry name" value="SH2"/>
    <property type="match status" value="1"/>
</dbReference>
<dbReference type="SUPFAM" id="SSF55550">
    <property type="entry name" value="SH2 domain"/>
    <property type="match status" value="1"/>
</dbReference>
<dbReference type="WBParaSite" id="ECPE_0000805801-mRNA-1">
    <property type="protein sequence ID" value="ECPE_0000805801-mRNA-1"/>
    <property type="gene ID" value="ECPE_0000805801"/>
</dbReference>
<evidence type="ECO:0000313" key="6">
    <source>
        <dbReference type="Proteomes" id="UP000272942"/>
    </source>
</evidence>
<organism evidence="7">
    <name type="scientific">Echinostoma caproni</name>
    <dbReference type="NCBI Taxonomy" id="27848"/>
    <lineage>
        <taxon>Eukaryota</taxon>
        <taxon>Metazoa</taxon>
        <taxon>Spiralia</taxon>
        <taxon>Lophotrochozoa</taxon>
        <taxon>Platyhelminthes</taxon>
        <taxon>Trematoda</taxon>
        <taxon>Digenea</taxon>
        <taxon>Plagiorchiida</taxon>
        <taxon>Echinostomata</taxon>
        <taxon>Echinostomatoidea</taxon>
        <taxon>Echinostomatidae</taxon>
        <taxon>Echinostoma</taxon>
    </lineage>
</organism>